<organism evidence="5 6">
    <name type="scientific">Lysinibacillus tabacifolii</name>
    <dbReference type="NCBI Taxonomy" id="1173107"/>
    <lineage>
        <taxon>Bacteria</taxon>
        <taxon>Bacillati</taxon>
        <taxon>Bacillota</taxon>
        <taxon>Bacilli</taxon>
        <taxon>Bacillales</taxon>
        <taxon>Bacillaceae</taxon>
        <taxon>Lysinibacillus</taxon>
    </lineage>
</organism>
<dbReference type="InterPro" id="IPR036388">
    <property type="entry name" value="WH-like_DNA-bd_sf"/>
</dbReference>
<keyword evidence="1" id="KW-0805">Transcription regulation</keyword>
<evidence type="ECO:0000256" key="2">
    <source>
        <dbReference type="ARBA" id="ARBA00023125"/>
    </source>
</evidence>
<dbReference type="Proteomes" id="UP000308330">
    <property type="component" value="Unassembled WGS sequence"/>
</dbReference>
<evidence type="ECO:0000259" key="4">
    <source>
        <dbReference type="PROSITE" id="PS50949"/>
    </source>
</evidence>
<dbReference type="InterPro" id="IPR000524">
    <property type="entry name" value="Tscrpt_reg_HTH_GntR"/>
</dbReference>
<evidence type="ECO:0000256" key="1">
    <source>
        <dbReference type="ARBA" id="ARBA00023015"/>
    </source>
</evidence>
<keyword evidence="6" id="KW-1185">Reference proteome</keyword>
<dbReference type="SUPFAM" id="SSF64288">
    <property type="entry name" value="Chorismate lyase-like"/>
    <property type="match status" value="1"/>
</dbReference>
<dbReference type="InterPro" id="IPR050679">
    <property type="entry name" value="Bact_HTH_transcr_reg"/>
</dbReference>
<sequence>MDGNYAFFIEGVKRVDEQELVVKDYLLQGIEAGNYSQDGKMPSEHALMEMFGVPRIKVRNAYDLLEKMGLIYSQKGIGRFLREKQKPLEVVMSGDISFSEKMLKFTSNYQSVVTKIEQVPKEHIIFSKPYVQHSDLYLIERLRFIDEEPTAIHRSYVVVENMPAIKQVNDDLTSIYTFYQQHGVKQFRSSFSHLAVKFPNELDRSLLACEILVPLVKVESDSWDDEHNILLEYTEILYRTDRFFFQI</sequence>
<gene>
    <name evidence="5" type="ORF">FC748_04495</name>
</gene>
<proteinExistence type="predicted"/>
<dbReference type="Pfam" id="PF00392">
    <property type="entry name" value="GntR"/>
    <property type="match status" value="1"/>
</dbReference>
<dbReference type="Gene3D" id="3.40.1410.10">
    <property type="entry name" value="Chorismate lyase-like"/>
    <property type="match status" value="1"/>
</dbReference>
<feature type="domain" description="HTH gntR-type" evidence="4">
    <location>
        <begin position="16"/>
        <end position="84"/>
    </location>
</feature>
<dbReference type="PROSITE" id="PS50949">
    <property type="entry name" value="HTH_GNTR"/>
    <property type="match status" value="1"/>
</dbReference>
<dbReference type="SMART" id="SM00345">
    <property type="entry name" value="HTH_GNTR"/>
    <property type="match status" value="1"/>
</dbReference>
<dbReference type="Gene3D" id="1.10.10.10">
    <property type="entry name" value="Winged helix-like DNA-binding domain superfamily/Winged helix DNA-binding domain"/>
    <property type="match status" value="1"/>
</dbReference>
<evidence type="ECO:0000313" key="6">
    <source>
        <dbReference type="Proteomes" id="UP000308330"/>
    </source>
</evidence>
<dbReference type="InterPro" id="IPR011663">
    <property type="entry name" value="UTRA"/>
</dbReference>
<evidence type="ECO:0000313" key="5">
    <source>
        <dbReference type="EMBL" id="TKI50481.1"/>
    </source>
</evidence>
<dbReference type="PRINTS" id="PR00035">
    <property type="entry name" value="HTHGNTR"/>
</dbReference>
<accession>A0ABY2T370</accession>
<name>A0ABY2T370_9BACI</name>
<keyword evidence="2" id="KW-0238">DNA-binding</keyword>
<protein>
    <submittedName>
        <fullName evidence="5">GntR family transcriptional regulator</fullName>
    </submittedName>
</protein>
<dbReference type="InterPro" id="IPR036390">
    <property type="entry name" value="WH_DNA-bd_sf"/>
</dbReference>
<dbReference type="Pfam" id="PF07702">
    <property type="entry name" value="UTRA"/>
    <property type="match status" value="1"/>
</dbReference>
<evidence type="ECO:0000256" key="3">
    <source>
        <dbReference type="ARBA" id="ARBA00023163"/>
    </source>
</evidence>
<dbReference type="PANTHER" id="PTHR44846">
    <property type="entry name" value="MANNOSYL-D-GLYCERATE TRANSPORT/METABOLISM SYSTEM REPRESSOR MNGR-RELATED"/>
    <property type="match status" value="1"/>
</dbReference>
<dbReference type="SMART" id="SM00866">
    <property type="entry name" value="UTRA"/>
    <property type="match status" value="1"/>
</dbReference>
<comment type="caution">
    <text evidence="5">The sequence shown here is derived from an EMBL/GenBank/DDBJ whole genome shotgun (WGS) entry which is preliminary data.</text>
</comment>
<keyword evidence="3" id="KW-0804">Transcription</keyword>
<dbReference type="RefSeq" id="WP_108030110.1">
    <property type="nucleotide sequence ID" value="NZ_PYUE01000003.1"/>
</dbReference>
<dbReference type="InterPro" id="IPR028978">
    <property type="entry name" value="Chorismate_lyase_/UTRA_dom_sf"/>
</dbReference>
<dbReference type="CDD" id="cd07377">
    <property type="entry name" value="WHTH_GntR"/>
    <property type="match status" value="1"/>
</dbReference>
<dbReference type="SUPFAM" id="SSF46785">
    <property type="entry name" value="Winged helix' DNA-binding domain"/>
    <property type="match status" value="1"/>
</dbReference>
<reference evidence="5 6" key="1">
    <citation type="submission" date="2019-04" db="EMBL/GenBank/DDBJ databases">
        <title>Lysinibacillus genome sequencing.</title>
        <authorList>
            <person name="Dunlap C."/>
        </authorList>
    </citation>
    <scope>NUCLEOTIDE SEQUENCE [LARGE SCALE GENOMIC DNA]</scope>
    <source>
        <strain evidence="5 6">KCTC 33042</strain>
    </source>
</reference>
<dbReference type="EMBL" id="SZPT01000001">
    <property type="protein sequence ID" value="TKI50481.1"/>
    <property type="molecule type" value="Genomic_DNA"/>
</dbReference>
<dbReference type="PANTHER" id="PTHR44846:SF17">
    <property type="entry name" value="GNTR-FAMILY TRANSCRIPTIONAL REGULATOR"/>
    <property type="match status" value="1"/>
</dbReference>